<accession>A0A9Q1H0N4</accession>
<sequence>MLCYGGPHYSTFLKVASVVCKELGYGPPRIADFSTYSFFVGKNFISFNDEWCRVDASEVLDCSLEGSFSTSVDICRGKVLKVECLPAEAEGKTKKVAKG</sequence>
<dbReference type="InterPro" id="IPR036772">
    <property type="entry name" value="SRCR-like_dom_sf"/>
</dbReference>
<gene>
    <name evidence="2" type="ORF">HOLleu_30614</name>
</gene>
<dbReference type="Gene3D" id="3.10.250.10">
    <property type="entry name" value="SRCR-like domain"/>
    <property type="match status" value="1"/>
</dbReference>
<dbReference type="SUPFAM" id="SSF56487">
    <property type="entry name" value="SRCR-like"/>
    <property type="match status" value="1"/>
</dbReference>
<dbReference type="Proteomes" id="UP001152320">
    <property type="component" value="Chromosome 15"/>
</dbReference>
<evidence type="ECO:0000313" key="3">
    <source>
        <dbReference type="Proteomes" id="UP001152320"/>
    </source>
</evidence>
<dbReference type="GO" id="GO:0016020">
    <property type="term" value="C:membrane"/>
    <property type="evidence" value="ECO:0007669"/>
    <property type="project" value="InterPro"/>
</dbReference>
<organism evidence="2 3">
    <name type="scientific">Holothuria leucospilota</name>
    <name type="common">Black long sea cucumber</name>
    <name type="synonym">Mertensiothuria leucospilota</name>
    <dbReference type="NCBI Taxonomy" id="206669"/>
    <lineage>
        <taxon>Eukaryota</taxon>
        <taxon>Metazoa</taxon>
        <taxon>Echinodermata</taxon>
        <taxon>Eleutherozoa</taxon>
        <taxon>Echinozoa</taxon>
        <taxon>Holothuroidea</taxon>
        <taxon>Aspidochirotacea</taxon>
        <taxon>Aspidochirotida</taxon>
        <taxon>Holothuriidae</taxon>
        <taxon>Holothuria</taxon>
    </lineage>
</organism>
<proteinExistence type="predicted"/>
<protein>
    <recommendedName>
        <fullName evidence="4">SRCR domain-containing protein</fullName>
    </recommendedName>
</protein>
<comment type="caution">
    <text evidence="2">The sequence shown here is derived from an EMBL/GenBank/DDBJ whole genome shotgun (WGS) entry which is preliminary data.</text>
</comment>
<dbReference type="EMBL" id="JAIZAY010000015">
    <property type="protein sequence ID" value="KAJ8028395.1"/>
    <property type="molecule type" value="Genomic_DNA"/>
</dbReference>
<reference evidence="2" key="1">
    <citation type="submission" date="2021-10" db="EMBL/GenBank/DDBJ databases">
        <title>Tropical sea cucumber genome reveals ecological adaptation and Cuvierian tubules defense mechanism.</title>
        <authorList>
            <person name="Chen T."/>
        </authorList>
    </citation>
    <scope>NUCLEOTIDE SEQUENCE</scope>
    <source>
        <strain evidence="2">Nanhai2018</strain>
        <tissue evidence="2">Muscle</tissue>
    </source>
</reference>
<evidence type="ECO:0000256" key="1">
    <source>
        <dbReference type="ARBA" id="ARBA00023157"/>
    </source>
</evidence>
<keyword evidence="1" id="KW-1015">Disulfide bond</keyword>
<dbReference type="AlphaFoldDB" id="A0A9Q1H0N4"/>
<evidence type="ECO:0008006" key="4">
    <source>
        <dbReference type="Google" id="ProtNLM"/>
    </source>
</evidence>
<keyword evidence="3" id="KW-1185">Reference proteome</keyword>
<name>A0A9Q1H0N4_HOLLE</name>
<evidence type="ECO:0000313" key="2">
    <source>
        <dbReference type="EMBL" id="KAJ8028395.1"/>
    </source>
</evidence>